<dbReference type="EMBL" id="ACJE01000006">
    <property type="protein sequence ID" value="EHA25589.1"/>
    <property type="molecule type" value="Genomic_DNA"/>
</dbReference>
<dbReference type="HOGENOM" id="CLU_1992127_0_0_1"/>
<accession>G3XWI6</accession>
<name>G3XWI6_ASPNA</name>
<protein>
    <submittedName>
        <fullName evidence="1">Uncharacterized protein</fullName>
    </submittedName>
</protein>
<reference evidence="1 2" key="1">
    <citation type="journal article" date="2011" name="Genome Res.">
        <title>Comparative genomics of citric-acid-producing Aspergillus niger ATCC 1015 versus enzyme-producing CBS 513.88.</title>
        <authorList>
            <person name="Andersen M.R."/>
            <person name="Salazar M.P."/>
            <person name="Schaap P.J."/>
            <person name="van de Vondervoort P.J."/>
            <person name="Culley D."/>
            <person name="Thykaer J."/>
            <person name="Frisvad J.C."/>
            <person name="Nielsen K.F."/>
            <person name="Albang R."/>
            <person name="Albermann K."/>
            <person name="Berka R.M."/>
            <person name="Braus G.H."/>
            <person name="Braus-Stromeyer S.A."/>
            <person name="Corrochano L.M."/>
            <person name="Dai Z."/>
            <person name="van Dijck P.W."/>
            <person name="Hofmann G."/>
            <person name="Lasure L.L."/>
            <person name="Magnuson J.K."/>
            <person name="Menke H."/>
            <person name="Meijer M."/>
            <person name="Meijer S.L."/>
            <person name="Nielsen J.B."/>
            <person name="Nielsen M.L."/>
            <person name="van Ooyen A.J."/>
            <person name="Pel H.J."/>
            <person name="Poulsen L."/>
            <person name="Samson R.A."/>
            <person name="Stam H."/>
            <person name="Tsang A."/>
            <person name="van den Brink J.M."/>
            <person name="Atkins A."/>
            <person name="Aerts A."/>
            <person name="Shapiro H."/>
            <person name="Pangilinan J."/>
            <person name="Salamov A."/>
            <person name="Lou Y."/>
            <person name="Lindquist E."/>
            <person name="Lucas S."/>
            <person name="Grimwood J."/>
            <person name="Grigoriev I.V."/>
            <person name="Kubicek C.P."/>
            <person name="Martinez D."/>
            <person name="van Peij N.N."/>
            <person name="Roubos J.A."/>
            <person name="Nielsen J."/>
            <person name="Baker S.E."/>
        </authorList>
    </citation>
    <scope>NUCLEOTIDE SEQUENCE [LARGE SCALE GENOMIC DNA]</scope>
    <source>
        <strain evidence="2">ATCC 1015 / CBS 113.46 / FGSC A1144 / LSHB Ac4 / NCTC 3858a / NRRL 328 / USDA 3528.7</strain>
    </source>
</reference>
<evidence type="ECO:0000313" key="1">
    <source>
        <dbReference type="EMBL" id="EHA25589.1"/>
    </source>
</evidence>
<dbReference type="Proteomes" id="UP000009038">
    <property type="component" value="Unassembled WGS sequence"/>
</dbReference>
<dbReference type="AlphaFoldDB" id="G3XWI6"/>
<gene>
    <name evidence="1" type="ORF">ASPNIDRAFT_42044</name>
</gene>
<proteinExistence type="predicted"/>
<organism evidence="1 2">
    <name type="scientific">Aspergillus niger (strain ATCC 1015 / CBS 113.46 / FGSC A1144 / LSHB Ac4 / NCTC 3858a / NRRL 328 / USDA 3528.7)</name>
    <dbReference type="NCBI Taxonomy" id="380704"/>
    <lineage>
        <taxon>Eukaryota</taxon>
        <taxon>Fungi</taxon>
        <taxon>Dikarya</taxon>
        <taxon>Ascomycota</taxon>
        <taxon>Pezizomycotina</taxon>
        <taxon>Eurotiomycetes</taxon>
        <taxon>Eurotiomycetidae</taxon>
        <taxon>Eurotiales</taxon>
        <taxon>Aspergillaceae</taxon>
        <taxon>Aspergillus</taxon>
        <taxon>Aspergillus subgen. Circumdati</taxon>
    </lineage>
</organism>
<sequence>MWKMAGRAPGRLVEGVVVEFMMRDDWLEVTGKLLDSQAMVRIAPIKVDLMDLDEGCKREDEVTEWDHLSLWLEGLRADMTTSIGGDIYEAASTSLGLGAEFVLHAVLMHCKTRGIQCRKAELNVR</sequence>
<evidence type="ECO:0000313" key="2">
    <source>
        <dbReference type="Proteomes" id="UP000009038"/>
    </source>
</evidence>
<comment type="caution">
    <text evidence="1">The sequence shown here is derived from an EMBL/GenBank/DDBJ whole genome shotgun (WGS) entry which is preliminary data.</text>
</comment>